<evidence type="ECO:0000313" key="3">
    <source>
        <dbReference type="Proteomes" id="UP001596074"/>
    </source>
</evidence>
<keyword evidence="3" id="KW-1185">Reference proteome</keyword>
<dbReference type="RefSeq" id="WP_378280806.1">
    <property type="nucleotide sequence ID" value="NZ_JBHSON010000006.1"/>
</dbReference>
<evidence type="ECO:0000313" key="2">
    <source>
        <dbReference type="EMBL" id="MFC5745181.1"/>
    </source>
</evidence>
<evidence type="ECO:0000256" key="1">
    <source>
        <dbReference type="SAM" id="Phobius"/>
    </source>
</evidence>
<accession>A0ABW0ZPG6</accession>
<keyword evidence="1" id="KW-1133">Transmembrane helix</keyword>
<dbReference type="EMBL" id="JBHSON010000006">
    <property type="protein sequence ID" value="MFC5745181.1"/>
    <property type="molecule type" value="Genomic_DNA"/>
</dbReference>
<keyword evidence="1" id="KW-0472">Membrane</keyword>
<organism evidence="2 3">
    <name type="scientific">Actinomadura rugatobispora</name>
    <dbReference type="NCBI Taxonomy" id="1994"/>
    <lineage>
        <taxon>Bacteria</taxon>
        <taxon>Bacillati</taxon>
        <taxon>Actinomycetota</taxon>
        <taxon>Actinomycetes</taxon>
        <taxon>Streptosporangiales</taxon>
        <taxon>Thermomonosporaceae</taxon>
        <taxon>Actinomadura</taxon>
    </lineage>
</organism>
<feature type="transmembrane region" description="Helical" evidence="1">
    <location>
        <begin position="33"/>
        <end position="55"/>
    </location>
</feature>
<dbReference type="Pfam" id="PF07332">
    <property type="entry name" value="Phage_holin_3_6"/>
    <property type="match status" value="1"/>
</dbReference>
<reference evidence="3" key="1">
    <citation type="journal article" date="2019" name="Int. J. Syst. Evol. Microbiol.">
        <title>The Global Catalogue of Microorganisms (GCM) 10K type strain sequencing project: providing services to taxonomists for standard genome sequencing and annotation.</title>
        <authorList>
            <consortium name="The Broad Institute Genomics Platform"/>
            <consortium name="The Broad Institute Genome Sequencing Center for Infectious Disease"/>
            <person name="Wu L."/>
            <person name="Ma J."/>
        </authorList>
    </citation>
    <scope>NUCLEOTIDE SEQUENCE [LARGE SCALE GENOMIC DNA]</scope>
    <source>
        <strain evidence="3">KCTC 42087</strain>
    </source>
</reference>
<comment type="caution">
    <text evidence="2">The sequence shown here is derived from an EMBL/GenBank/DDBJ whole genome shotgun (WGS) entry which is preliminary data.</text>
</comment>
<sequence>MAESAEETLVLARSVMDAAQREMWSKARQRVPAVRFGALAGTLGVLATAATYRFNVLLLERKLPPEAAAFVAAAAYAGGAGCAAVVAARRWRGLPAPLPTETARQVAEILADSTD</sequence>
<feature type="transmembrane region" description="Helical" evidence="1">
    <location>
        <begin position="67"/>
        <end position="88"/>
    </location>
</feature>
<gene>
    <name evidence="2" type="ORF">ACFPZN_06110</name>
</gene>
<dbReference type="Proteomes" id="UP001596074">
    <property type="component" value="Unassembled WGS sequence"/>
</dbReference>
<dbReference type="InterPro" id="IPR009937">
    <property type="entry name" value="Phage_holin_3_6"/>
</dbReference>
<name>A0ABW0ZPG6_9ACTN</name>
<protein>
    <submittedName>
        <fullName evidence="2">Phage holin family protein</fullName>
    </submittedName>
</protein>
<keyword evidence="1" id="KW-0812">Transmembrane</keyword>
<proteinExistence type="predicted"/>